<reference evidence="1 2" key="1">
    <citation type="submission" date="2017-05" db="EMBL/GenBank/DDBJ databases">
        <authorList>
            <person name="Song R."/>
            <person name="Chenine A.L."/>
            <person name="Ruprecht R.M."/>
        </authorList>
    </citation>
    <scope>NUCLEOTIDE SEQUENCE [LARGE SCALE GENOMIC DNA]</scope>
    <source>
        <strain evidence="1 2">CECT 8898</strain>
    </source>
</reference>
<gene>
    <name evidence="1" type="ORF">MAA8898_01344</name>
</gene>
<evidence type="ECO:0000313" key="2">
    <source>
        <dbReference type="Proteomes" id="UP000207598"/>
    </source>
</evidence>
<evidence type="ECO:0000313" key="1">
    <source>
        <dbReference type="EMBL" id="SMX38030.1"/>
    </source>
</evidence>
<name>A0A238K544_9RHOB</name>
<keyword evidence="2" id="KW-1185">Reference proteome</keyword>
<dbReference type="EMBL" id="FXYF01000003">
    <property type="protein sequence ID" value="SMX38030.1"/>
    <property type="molecule type" value="Genomic_DNA"/>
</dbReference>
<dbReference type="AlphaFoldDB" id="A0A238K544"/>
<dbReference type="RefSeq" id="WP_281252850.1">
    <property type="nucleotide sequence ID" value="NZ_FXYF01000003.1"/>
</dbReference>
<protein>
    <submittedName>
        <fullName evidence="1">Uncharacterized protein</fullName>
    </submittedName>
</protein>
<accession>A0A238K544</accession>
<dbReference type="Proteomes" id="UP000207598">
    <property type="component" value="Unassembled WGS sequence"/>
</dbReference>
<organism evidence="1 2">
    <name type="scientific">Maliponia aquimaris</name>
    <dbReference type="NCBI Taxonomy" id="1673631"/>
    <lineage>
        <taxon>Bacteria</taxon>
        <taxon>Pseudomonadati</taxon>
        <taxon>Pseudomonadota</taxon>
        <taxon>Alphaproteobacteria</taxon>
        <taxon>Rhodobacterales</taxon>
        <taxon>Paracoccaceae</taxon>
        <taxon>Maliponia</taxon>
    </lineage>
</organism>
<sequence>MMGLHLGCRLVFALGQPTPMILLLNAHSSRAGDLEQPDRLVATP</sequence>
<proteinExistence type="predicted"/>